<evidence type="ECO:0000313" key="2">
    <source>
        <dbReference type="Proteomes" id="UP001597520"/>
    </source>
</evidence>
<dbReference type="RefSeq" id="WP_380711360.1">
    <property type="nucleotide sequence ID" value="NZ_JBHUML010000002.1"/>
</dbReference>
<gene>
    <name evidence="1" type="ORF">ACFSUB_01195</name>
</gene>
<evidence type="ECO:0000313" key="1">
    <source>
        <dbReference type="EMBL" id="MFD2704066.1"/>
    </source>
</evidence>
<reference evidence="2" key="1">
    <citation type="journal article" date="2019" name="Int. J. Syst. Evol. Microbiol.">
        <title>The Global Catalogue of Microorganisms (GCM) 10K type strain sequencing project: providing services to taxonomists for standard genome sequencing and annotation.</title>
        <authorList>
            <consortium name="The Broad Institute Genomics Platform"/>
            <consortium name="The Broad Institute Genome Sequencing Center for Infectious Disease"/>
            <person name="Wu L."/>
            <person name="Ma J."/>
        </authorList>
    </citation>
    <scope>NUCLEOTIDE SEQUENCE [LARGE SCALE GENOMIC DNA]</scope>
    <source>
        <strain evidence="2">KCTC 33792</strain>
    </source>
</reference>
<proteinExistence type="predicted"/>
<dbReference type="EMBL" id="JBHUML010000002">
    <property type="protein sequence ID" value="MFD2704066.1"/>
    <property type="molecule type" value="Genomic_DNA"/>
</dbReference>
<dbReference type="Proteomes" id="UP001597520">
    <property type="component" value="Unassembled WGS sequence"/>
</dbReference>
<accession>A0ABW5SWJ8</accession>
<organism evidence="1 2">
    <name type="scientific">Salibacterium lacus</name>
    <dbReference type="NCBI Taxonomy" id="1898109"/>
    <lineage>
        <taxon>Bacteria</taxon>
        <taxon>Bacillati</taxon>
        <taxon>Bacillota</taxon>
        <taxon>Bacilli</taxon>
        <taxon>Bacillales</taxon>
        <taxon>Bacillaceae</taxon>
    </lineage>
</organism>
<dbReference type="Pfam" id="PF13289">
    <property type="entry name" value="SIR2_2"/>
    <property type="match status" value="1"/>
</dbReference>
<sequence>MKIGGRSIGVTVILGAGAAIDIGAPATLRITDMITKGHLSRSEPWVFIRELKEKLDDYYNCKANFEDLLHCVETLLNYTRPLKELNSKHKPVLGEFMQIIDPKYINHLNLYKSKIEILETIFEEIRKYDSKFNVPENHKFYSNFWSDLCNLVSTDIYNLNYDRTIQNSLIENGIEFEEGFINDPLRENVKKFNPENLYSASNKVVNLHGSIYFGFKKDLSNEDLLNYNFQDLYLHLSSLDAKETWGRKTGRSDILTQSGEKVISSPIITGLRKLEKLNVAPFNFYHSLLPMSIVNNSSLLIIGYSFGDDHINSYIEKHRLIHGKSSKVCLITFMDKEDKKTWHHNISEMSKLTGFINHEMFSFIAKASNESNPETTFEYKNPHESRDKNFRMYFGGFKDTVDNYKKEILEFLNS</sequence>
<comment type="caution">
    <text evidence="1">The sequence shown here is derived from an EMBL/GenBank/DDBJ whole genome shotgun (WGS) entry which is preliminary data.</text>
</comment>
<protein>
    <submittedName>
        <fullName evidence="1">SIR2 family protein</fullName>
    </submittedName>
</protein>
<keyword evidence="2" id="KW-1185">Reference proteome</keyword>
<name>A0ABW5SWJ8_9BACI</name>